<dbReference type="Proteomes" id="UP000050898">
    <property type="component" value="Unassembled WGS sequence"/>
</dbReference>
<dbReference type="AlphaFoldDB" id="J1F4Z8"/>
<dbReference type="Pfam" id="PF07761">
    <property type="entry name" value="DUF1617"/>
    <property type="match status" value="1"/>
</dbReference>
<dbReference type="EMBL" id="AYYH01000100">
    <property type="protein sequence ID" value="KRN07322.1"/>
    <property type="molecule type" value="Genomic_DNA"/>
</dbReference>
<dbReference type="PATRIC" id="fig|1046596.6.peg.216"/>
<proteinExistence type="predicted"/>
<sequence>MSKLIEFENGELVAIGNFLAQAKLKGKASRGRTKLIKLIEDKNKEYNEERDTVRDPYFQVDEKGEKIVKDNKYVLKDTSKGKELDKELADLAEETVGIEFTEYNEKIKALYDALDNYNYELSNADAVIYDLLLDKLEENYEKEGK</sequence>
<gene>
    <name evidence="1" type="ORF">FD00_GL000210</name>
</gene>
<dbReference type="InterPro" id="IPR011675">
    <property type="entry name" value="DUF1617"/>
</dbReference>
<evidence type="ECO:0000313" key="2">
    <source>
        <dbReference type="Proteomes" id="UP000050898"/>
    </source>
</evidence>
<keyword evidence="2" id="KW-1185">Reference proteome</keyword>
<comment type="caution">
    <text evidence="1">The sequence shown here is derived from an EMBL/GenBank/DDBJ whole genome shotgun (WGS) entry which is preliminary data.</text>
</comment>
<organism evidence="1 2">
    <name type="scientific">Liquorilactobacillus mali KCTC 3596 = DSM 20444</name>
    <dbReference type="NCBI Taxonomy" id="1046596"/>
    <lineage>
        <taxon>Bacteria</taxon>
        <taxon>Bacillati</taxon>
        <taxon>Bacillota</taxon>
        <taxon>Bacilli</taxon>
        <taxon>Lactobacillales</taxon>
        <taxon>Lactobacillaceae</taxon>
        <taxon>Liquorilactobacillus</taxon>
    </lineage>
</organism>
<accession>J1F4Z8</accession>
<dbReference type="OrthoDB" id="2296783at2"/>
<evidence type="ECO:0000313" key="1">
    <source>
        <dbReference type="EMBL" id="KRN07322.1"/>
    </source>
</evidence>
<dbReference type="RefSeq" id="WP_003687934.1">
    <property type="nucleotide sequence ID" value="NZ_AKKT01000035.1"/>
</dbReference>
<protein>
    <recommendedName>
        <fullName evidence="3">DUF1617 family protein</fullName>
    </recommendedName>
</protein>
<name>J1F4Z8_9LACO</name>
<evidence type="ECO:0008006" key="3">
    <source>
        <dbReference type="Google" id="ProtNLM"/>
    </source>
</evidence>
<reference evidence="1 2" key="1">
    <citation type="journal article" date="2015" name="Genome Announc.">
        <title>Expanding the biotechnology potential of lactobacilli through comparative genomics of 213 strains and associated genera.</title>
        <authorList>
            <person name="Sun Z."/>
            <person name="Harris H.M."/>
            <person name="McCann A."/>
            <person name="Guo C."/>
            <person name="Argimon S."/>
            <person name="Zhang W."/>
            <person name="Yang X."/>
            <person name="Jeffery I.B."/>
            <person name="Cooney J.C."/>
            <person name="Kagawa T.F."/>
            <person name="Liu W."/>
            <person name="Song Y."/>
            <person name="Salvetti E."/>
            <person name="Wrobel A."/>
            <person name="Rasinkangas P."/>
            <person name="Parkhill J."/>
            <person name="Rea M.C."/>
            <person name="O'Sullivan O."/>
            <person name="Ritari J."/>
            <person name="Douillard F.P."/>
            <person name="Paul Ross R."/>
            <person name="Yang R."/>
            <person name="Briner A.E."/>
            <person name="Felis G.E."/>
            <person name="de Vos W.M."/>
            <person name="Barrangou R."/>
            <person name="Klaenhammer T.R."/>
            <person name="Caufield P.W."/>
            <person name="Cui Y."/>
            <person name="Zhang H."/>
            <person name="O'Toole P.W."/>
        </authorList>
    </citation>
    <scope>NUCLEOTIDE SEQUENCE [LARGE SCALE GENOMIC DNA]</scope>
    <source>
        <strain evidence="1 2">DSM 20444</strain>
    </source>
</reference>
<dbReference type="GeneID" id="98316627"/>